<dbReference type="SUPFAM" id="SSF55729">
    <property type="entry name" value="Acyl-CoA N-acyltransferases (Nat)"/>
    <property type="match status" value="1"/>
</dbReference>
<dbReference type="PROSITE" id="PS51186">
    <property type="entry name" value="GNAT"/>
    <property type="match status" value="1"/>
</dbReference>
<dbReference type="CDD" id="cd04301">
    <property type="entry name" value="NAT_SF"/>
    <property type="match status" value="1"/>
</dbReference>
<dbReference type="PANTHER" id="PTHR43617:SF38">
    <property type="entry name" value="N-ACETYLTRANSFERASE DOMAIN-CONTAINING PROTEIN"/>
    <property type="match status" value="1"/>
</dbReference>
<comment type="caution">
    <text evidence="5">The sequence shown here is derived from an EMBL/GenBank/DDBJ whole genome shotgun (WGS) entry which is preliminary data.</text>
</comment>
<evidence type="ECO:0000313" key="5">
    <source>
        <dbReference type="EMBL" id="HFW31602.1"/>
    </source>
</evidence>
<dbReference type="GO" id="GO:0016747">
    <property type="term" value="F:acyltransferase activity, transferring groups other than amino-acyl groups"/>
    <property type="evidence" value="ECO:0007669"/>
    <property type="project" value="InterPro"/>
</dbReference>
<dbReference type="InterPro" id="IPR016181">
    <property type="entry name" value="Acyl_CoA_acyltransferase"/>
</dbReference>
<dbReference type="InterPro" id="IPR000182">
    <property type="entry name" value="GNAT_dom"/>
</dbReference>
<accession>A0A7C3R895</accession>
<dbReference type="Gene3D" id="3.40.630.30">
    <property type="match status" value="1"/>
</dbReference>
<protein>
    <submittedName>
        <fullName evidence="5">GNAT family N-acetyltransferase</fullName>
    </submittedName>
</protein>
<dbReference type="InterPro" id="IPR050276">
    <property type="entry name" value="MshD_Acetyltransferase"/>
</dbReference>
<comment type="similarity">
    <text evidence="1">Belongs to the acetyltransferase family.</text>
</comment>
<reference evidence="5" key="1">
    <citation type="journal article" date="2020" name="mSystems">
        <title>Genome- and Community-Level Interaction Insights into Carbon Utilization and Element Cycling Functions of Hydrothermarchaeota in Hydrothermal Sediment.</title>
        <authorList>
            <person name="Zhou Z."/>
            <person name="Liu Y."/>
            <person name="Xu W."/>
            <person name="Pan J."/>
            <person name="Luo Z.H."/>
            <person name="Li M."/>
        </authorList>
    </citation>
    <scope>NUCLEOTIDE SEQUENCE [LARGE SCALE GENOMIC DNA]</scope>
    <source>
        <strain evidence="5">SpSt-87</strain>
    </source>
</reference>
<evidence type="ECO:0000256" key="3">
    <source>
        <dbReference type="ARBA" id="ARBA00023315"/>
    </source>
</evidence>
<gene>
    <name evidence="5" type="ORF">ENW66_01420</name>
</gene>
<keyword evidence="2 5" id="KW-0808">Transferase</keyword>
<dbReference type="EMBL" id="DTLB01000006">
    <property type="protein sequence ID" value="HFW31602.1"/>
    <property type="molecule type" value="Genomic_DNA"/>
</dbReference>
<evidence type="ECO:0000256" key="1">
    <source>
        <dbReference type="ARBA" id="ARBA00008694"/>
    </source>
</evidence>
<proteinExistence type="inferred from homology"/>
<keyword evidence="3" id="KW-0012">Acyltransferase</keyword>
<dbReference type="PANTHER" id="PTHR43617">
    <property type="entry name" value="L-AMINO ACID N-ACETYLTRANSFERASE"/>
    <property type="match status" value="1"/>
</dbReference>
<feature type="domain" description="N-acetyltransferase" evidence="4">
    <location>
        <begin position="1"/>
        <end position="153"/>
    </location>
</feature>
<dbReference type="FunFam" id="3.40.630.30:FF:000282">
    <property type="entry name" value="GCN5-related N-acetyltransferase"/>
    <property type="match status" value="1"/>
</dbReference>
<name>A0A7C3R895_ARCFL</name>
<organism evidence="5">
    <name type="scientific">Archaeoglobus fulgidus</name>
    <dbReference type="NCBI Taxonomy" id="2234"/>
    <lineage>
        <taxon>Archaea</taxon>
        <taxon>Methanobacteriati</taxon>
        <taxon>Methanobacteriota</taxon>
        <taxon>Archaeoglobi</taxon>
        <taxon>Archaeoglobales</taxon>
        <taxon>Archaeoglobaceae</taxon>
        <taxon>Archaeoglobus</taxon>
    </lineage>
</organism>
<evidence type="ECO:0000259" key="4">
    <source>
        <dbReference type="PROSITE" id="PS51186"/>
    </source>
</evidence>
<dbReference type="AlphaFoldDB" id="A0A7C3R895"/>
<evidence type="ECO:0000256" key="2">
    <source>
        <dbReference type="ARBA" id="ARBA00022679"/>
    </source>
</evidence>
<dbReference type="Pfam" id="PF00583">
    <property type="entry name" value="Acetyltransf_1"/>
    <property type="match status" value="1"/>
</dbReference>
<sequence length="153" mass="18357">MEIRKAERTDIDEFVKIYTESYRGLENYAYTRKRDIKNYFKWLLSRDKDGVMVAVIENKAVGFVACDTNWFSIFERKMVGEIHEIFVLPEYRGRGIGTKLLEKSLEYSLEKKRKVAELWVGRTNYRARKFYASKGFEEAGEWGKWVRMRKELR</sequence>